<evidence type="ECO:0000313" key="3">
    <source>
        <dbReference type="Proteomes" id="UP000176317"/>
    </source>
</evidence>
<dbReference type="GO" id="GO:0046677">
    <property type="term" value="P:response to antibiotic"/>
    <property type="evidence" value="ECO:0007669"/>
    <property type="project" value="InterPro"/>
</dbReference>
<gene>
    <name evidence="2" type="ORF">A2164_03245</name>
</gene>
<comment type="caution">
    <text evidence="2">The sequence shown here is derived from an EMBL/GenBank/DDBJ whole genome shotgun (WGS) entry which is preliminary data.</text>
</comment>
<dbReference type="PANTHER" id="PTHR35333:SF3">
    <property type="entry name" value="BETA-LACTAMASE-TYPE TRANSPEPTIDASE FOLD CONTAINING PROTEIN"/>
    <property type="match status" value="1"/>
</dbReference>
<evidence type="ECO:0000313" key="2">
    <source>
        <dbReference type="EMBL" id="OGD86295.1"/>
    </source>
</evidence>
<organism evidence="2 3">
    <name type="scientific">Candidatus Curtissbacteria bacterium RBG_13_35_7</name>
    <dbReference type="NCBI Taxonomy" id="1797705"/>
    <lineage>
        <taxon>Bacteria</taxon>
        <taxon>Candidatus Curtissiibacteriota</taxon>
    </lineage>
</organism>
<name>A0A1F5G392_9BACT</name>
<evidence type="ECO:0000259" key="1">
    <source>
        <dbReference type="Pfam" id="PF13354"/>
    </source>
</evidence>
<dbReference type="InterPro" id="IPR012338">
    <property type="entry name" value="Beta-lactam/transpept-like"/>
</dbReference>
<dbReference type="Pfam" id="PF13354">
    <property type="entry name" value="Beta-lactamase2"/>
    <property type="match status" value="1"/>
</dbReference>
<dbReference type="AlphaFoldDB" id="A0A1F5G392"/>
<protein>
    <recommendedName>
        <fullName evidence="1">Beta-lactamase class A catalytic domain-containing protein</fullName>
    </recommendedName>
</protein>
<reference evidence="2 3" key="1">
    <citation type="journal article" date="2016" name="Nat. Commun.">
        <title>Thousands of microbial genomes shed light on interconnected biogeochemical processes in an aquifer system.</title>
        <authorList>
            <person name="Anantharaman K."/>
            <person name="Brown C.T."/>
            <person name="Hug L.A."/>
            <person name="Sharon I."/>
            <person name="Castelle C.J."/>
            <person name="Probst A.J."/>
            <person name="Thomas B.C."/>
            <person name="Singh A."/>
            <person name="Wilkins M.J."/>
            <person name="Karaoz U."/>
            <person name="Brodie E.L."/>
            <person name="Williams K.H."/>
            <person name="Hubbard S.S."/>
            <person name="Banfield J.F."/>
        </authorList>
    </citation>
    <scope>NUCLEOTIDE SEQUENCE [LARGE SCALE GENOMIC DNA]</scope>
</reference>
<dbReference type="Gene3D" id="3.40.710.10">
    <property type="entry name" value="DD-peptidase/beta-lactamase superfamily"/>
    <property type="match status" value="1"/>
</dbReference>
<accession>A0A1F5G392</accession>
<proteinExistence type="predicted"/>
<dbReference type="PANTHER" id="PTHR35333">
    <property type="entry name" value="BETA-LACTAMASE"/>
    <property type="match status" value="1"/>
</dbReference>
<feature type="domain" description="Beta-lactamase class A catalytic" evidence="1">
    <location>
        <begin position="76"/>
        <end position="286"/>
    </location>
</feature>
<sequence>MSNKFPRKLKIPLTIISLILISYFLYNHNRPTYTDQFFFGAENKQVEKTNKFNETKKAEIDSLILTSVQNLPGRYGIFIKDLKANQTFEYKSNESFGSASIYKLAVMYKTYDSIEKGDLTKDSVLSAEKITLDRLIAGQNQNENQPENLETSKSVTLTVENALNAMITISDNYSALLLAGKLGWANIDQFLKLQSIPDFNLVGNNSPNITAFAVGNLLERIYLGTAINSQYSQEMKDFLFAQQINDRIPRYLPKDIKVGHKTGELESIRNDAGIVLGKKSDYIFVFLSETPKPEDAIENIALLSSKFYNALEE</sequence>
<dbReference type="GO" id="GO:0030655">
    <property type="term" value="P:beta-lactam antibiotic catabolic process"/>
    <property type="evidence" value="ECO:0007669"/>
    <property type="project" value="InterPro"/>
</dbReference>
<dbReference type="InterPro" id="IPR000871">
    <property type="entry name" value="Beta-lactam_class-A"/>
</dbReference>
<dbReference type="EMBL" id="MFAT01000031">
    <property type="protein sequence ID" value="OGD86295.1"/>
    <property type="molecule type" value="Genomic_DNA"/>
</dbReference>
<dbReference type="Proteomes" id="UP000176317">
    <property type="component" value="Unassembled WGS sequence"/>
</dbReference>
<dbReference type="SUPFAM" id="SSF56601">
    <property type="entry name" value="beta-lactamase/transpeptidase-like"/>
    <property type="match status" value="1"/>
</dbReference>
<dbReference type="InterPro" id="IPR045155">
    <property type="entry name" value="Beta-lactam_cat"/>
</dbReference>
<dbReference type="GO" id="GO:0008800">
    <property type="term" value="F:beta-lactamase activity"/>
    <property type="evidence" value="ECO:0007669"/>
    <property type="project" value="InterPro"/>
</dbReference>